<organism evidence="1">
    <name type="scientific">marine sediment metagenome</name>
    <dbReference type="NCBI Taxonomy" id="412755"/>
    <lineage>
        <taxon>unclassified sequences</taxon>
        <taxon>metagenomes</taxon>
        <taxon>ecological metagenomes</taxon>
    </lineage>
</organism>
<reference evidence="1" key="1">
    <citation type="journal article" date="2015" name="Nature">
        <title>Complex archaea that bridge the gap between prokaryotes and eukaryotes.</title>
        <authorList>
            <person name="Spang A."/>
            <person name="Saw J.H."/>
            <person name="Jorgensen S.L."/>
            <person name="Zaremba-Niedzwiedzka K."/>
            <person name="Martijn J."/>
            <person name="Lind A.E."/>
            <person name="van Eijk R."/>
            <person name="Schleper C."/>
            <person name="Guy L."/>
            <person name="Ettema T.J."/>
        </authorList>
    </citation>
    <scope>NUCLEOTIDE SEQUENCE</scope>
</reference>
<comment type="caution">
    <text evidence="1">The sequence shown here is derived from an EMBL/GenBank/DDBJ whole genome shotgun (WGS) entry which is preliminary data.</text>
</comment>
<accession>A0A0F9QAQ3</accession>
<protein>
    <submittedName>
        <fullName evidence="1">Uncharacterized protein</fullName>
    </submittedName>
</protein>
<dbReference type="AlphaFoldDB" id="A0A0F9QAQ3"/>
<name>A0A0F9QAQ3_9ZZZZ</name>
<sequence length="94" mass="11233">VDVIQKMKKFKLLEELISIYGEEFSDEEKKNMCQLQFELMNHIANSLLELQRKQNVLTQLILKKDETGSKLLKDFMKKKEDSDKKDKNSYDIYQ</sequence>
<gene>
    <name evidence="1" type="ORF">LCGC14_1117870</name>
</gene>
<evidence type="ECO:0000313" key="1">
    <source>
        <dbReference type="EMBL" id="KKN02428.1"/>
    </source>
</evidence>
<dbReference type="EMBL" id="LAZR01005150">
    <property type="protein sequence ID" value="KKN02428.1"/>
    <property type="molecule type" value="Genomic_DNA"/>
</dbReference>
<proteinExistence type="predicted"/>
<feature type="non-terminal residue" evidence="1">
    <location>
        <position position="1"/>
    </location>
</feature>